<reference evidence="1 2" key="1">
    <citation type="submission" date="2024-01" db="EMBL/GenBank/DDBJ databases">
        <title>A draft genome for the cacao thread blight pathogen Marasmiellus scandens.</title>
        <authorList>
            <person name="Baruah I.K."/>
            <person name="Leung J."/>
            <person name="Bukari Y."/>
            <person name="Amoako-Attah I."/>
            <person name="Meinhardt L.W."/>
            <person name="Bailey B.A."/>
            <person name="Cohen S.P."/>
        </authorList>
    </citation>
    <scope>NUCLEOTIDE SEQUENCE [LARGE SCALE GENOMIC DNA]</scope>
    <source>
        <strain evidence="1 2">GH-19</strain>
    </source>
</reference>
<gene>
    <name evidence="1" type="ORF">VKT23_020421</name>
</gene>
<comment type="caution">
    <text evidence="1">The sequence shown here is derived from an EMBL/GenBank/DDBJ whole genome shotgun (WGS) entry which is preliminary data.</text>
</comment>
<proteinExistence type="predicted"/>
<evidence type="ECO:0000313" key="1">
    <source>
        <dbReference type="EMBL" id="KAK7434022.1"/>
    </source>
</evidence>
<keyword evidence="2" id="KW-1185">Reference proteome</keyword>
<sequence>MQESSTVSPSPPEVNYHNYCDHSPSQHCLYVLQRSQPVPPLSERLWPSGAVSADEREREGFILHLMPSYLAARRDQELGKFLSSVLDYWLDWFPSDVLFGSPRAILRRYGGDVLKVEQAIRENMQEGREQLRPHILRALKLSAYQGKIRQTFYSWEFELEMAVGHYDKCNAIKLRSSCVPPRTSEEHLRDLVRIAYEILDDMKADIPPAVPVRPERQYVSFTDFRPNSFFQFYWTWLRA</sequence>
<accession>A0ABR1IMJ0</accession>
<dbReference type="Proteomes" id="UP001498398">
    <property type="component" value="Unassembled WGS sequence"/>
</dbReference>
<dbReference type="EMBL" id="JBANRG010000133">
    <property type="protein sequence ID" value="KAK7434022.1"/>
    <property type="molecule type" value="Genomic_DNA"/>
</dbReference>
<name>A0ABR1IMJ0_9AGAR</name>
<evidence type="ECO:0000313" key="2">
    <source>
        <dbReference type="Proteomes" id="UP001498398"/>
    </source>
</evidence>
<organism evidence="1 2">
    <name type="scientific">Marasmiellus scandens</name>
    <dbReference type="NCBI Taxonomy" id="2682957"/>
    <lineage>
        <taxon>Eukaryota</taxon>
        <taxon>Fungi</taxon>
        <taxon>Dikarya</taxon>
        <taxon>Basidiomycota</taxon>
        <taxon>Agaricomycotina</taxon>
        <taxon>Agaricomycetes</taxon>
        <taxon>Agaricomycetidae</taxon>
        <taxon>Agaricales</taxon>
        <taxon>Marasmiineae</taxon>
        <taxon>Omphalotaceae</taxon>
        <taxon>Marasmiellus</taxon>
    </lineage>
</organism>
<protein>
    <submittedName>
        <fullName evidence="1">Uncharacterized protein</fullName>
    </submittedName>
</protein>